<protein>
    <recommendedName>
        <fullName evidence="3">Bacteriophage Rz lysis protein</fullName>
    </recommendedName>
</protein>
<accession>A0A1G9UB59</accession>
<keyword evidence="2" id="KW-1185">Reference proteome</keyword>
<proteinExistence type="predicted"/>
<reference evidence="2" key="1">
    <citation type="submission" date="2016-10" db="EMBL/GenBank/DDBJ databases">
        <authorList>
            <person name="Varghese N."/>
            <person name="Submissions S."/>
        </authorList>
    </citation>
    <scope>NUCLEOTIDE SEQUENCE [LARGE SCALE GENOMIC DNA]</scope>
    <source>
        <strain evidence="2">EPL6</strain>
    </source>
</reference>
<evidence type="ECO:0000313" key="1">
    <source>
        <dbReference type="EMBL" id="SDM56954.1"/>
    </source>
</evidence>
<sequence length="178" mass="18447">MTVSTRAIALAMLVASAIAGAHWLKTYLIAQGDARGAARVQAAWDAQEAQRNAATARDNATKFRNAERLAHEDAQAQAARHARDAAAAATVRGLRAEIDRLNSRPHPYPAGDAGLAACAGEATAARELFGESAGAYQALAAEADGLRDQVTGLQDFALRVCRAGSAPSSGPVAARSRD</sequence>
<evidence type="ECO:0000313" key="2">
    <source>
        <dbReference type="Proteomes" id="UP000198552"/>
    </source>
</evidence>
<evidence type="ECO:0008006" key="3">
    <source>
        <dbReference type="Google" id="ProtNLM"/>
    </source>
</evidence>
<dbReference type="EMBL" id="FNHP01000008">
    <property type="protein sequence ID" value="SDM56954.1"/>
    <property type="molecule type" value="Genomic_DNA"/>
</dbReference>
<dbReference type="RefSeq" id="WP_245704063.1">
    <property type="nucleotide sequence ID" value="NZ_FNHP01000008.1"/>
</dbReference>
<gene>
    <name evidence="1" type="ORF">SAMN05428957_10875</name>
</gene>
<dbReference type="Proteomes" id="UP000198552">
    <property type="component" value="Unassembled WGS sequence"/>
</dbReference>
<dbReference type="AlphaFoldDB" id="A0A1G9UB59"/>
<name>A0A1G9UB59_9BURK</name>
<dbReference type="STRING" id="1527607.SAMN05428957_10875"/>
<organism evidence="1 2">
    <name type="scientific">Oryzisolibacter propanilivorax</name>
    <dbReference type="NCBI Taxonomy" id="1527607"/>
    <lineage>
        <taxon>Bacteria</taxon>
        <taxon>Pseudomonadati</taxon>
        <taxon>Pseudomonadota</taxon>
        <taxon>Betaproteobacteria</taxon>
        <taxon>Burkholderiales</taxon>
        <taxon>Comamonadaceae</taxon>
        <taxon>Oryzisolibacter</taxon>
    </lineage>
</organism>